<dbReference type="PANTHER" id="PTHR11365">
    <property type="entry name" value="5-OXOPROLINASE RELATED"/>
    <property type="match status" value="1"/>
</dbReference>
<feature type="domain" description="Hydantoinase A/oxoprolinase" evidence="1">
    <location>
        <begin position="2"/>
        <end position="145"/>
    </location>
</feature>
<dbReference type="InterPro" id="IPR049517">
    <property type="entry name" value="ACX-like_C"/>
</dbReference>
<dbReference type="RefSeq" id="WP_345417428.1">
    <property type="nucleotide sequence ID" value="NZ_BAABGT010000032.1"/>
</dbReference>
<dbReference type="Pfam" id="PF01968">
    <property type="entry name" value="Hydantoinase_A"/>
    <property type="match status" value="1"/>
</dbReference>
<dbReference type="Pfam" id="PF19278">
    <property type="entry name" value="Hydant_A_C"/>
    <property type="match status" value="1"/>
</dbReference>
<dbReference type="InterPro" id="IPR002821">
    <property type="entry name" value="Hydantoinase_A"/>
</dbReference>
<reference evidence="4" key="1">
    <citation type="journal article" date="2019" name="Int. J. Syst. Evol. Microbiol.">
        <title>The Global Catalogue of Microorganisms (GCM) 10K type strain sequencing project: providing services to taxonomists for standard genome sequencing and annotation.</title>
        <authorList>
            <consortium name="The Broad Institute Genomics Platform"/>
            <consortium name="The Broad Institute Genome Sequencing Center for Infectious Disease"/>
            <person name="Wu L."/>
            <person name="Ma J."/>
        </authorList>
    </citation>
    <scope>NUCLEOTIDE SEQUENCE [LARGE SCALE GENOMIC DNA]</scope>
    <source>
        <strain evidence="4">JCM 17906</strain>
    </source>
</reference>
<name>A0ABP8RRV7_9PSEU</name>
<evidence type="ECO:0000313" key="3">
    <source>
        <dbReference type="EMBL" id="GAA4546562.1"/>
    </source>
</evidence>
<keyword evidence="4" id="KW-1185">Reference proteome</keyword>
<dbReference type="EMBL" id="BAABGT010000032">
    <property type="protein sequence ID" value="GAA4546562.1"/>
    <property type="molecule type" value="Genomic_DNA"/>
</dbReference>
<gene>
    <name evidence="3" type="ORF">GCM10023175_29030</name>
</gene>
<comment type="caution">
    <text evidence="3">The sequence shown here is derived from an EMBL/GenBank/DDBJ whole genome shotgun (WGS) entry which is preliminary data.</text>
</comment>
<evidence type="ECO:0000313" key="4">
    <source>
        <dbReference type="Proteomes" id="UP001501598"/>
    </source>
</evidence>
<protein>
    <submittedName>
        <fullName evidence="3">Uncharacterized protein</fullName>
    </submittedName>
</protein>
<proteinExistence type="predicted"/>
<feature type="domain" description="Acetophenone carboxylase-like C-terminal" evidence="2">
    <location>
        <begin position="163"/>
        <end position="336"/>
    </location>
</feature>
<dbReference type="PANTHER" id="PTHR11365:SF23">
    <property type="entry name" value="HYPOTHETICAL 5-OXOPROLINASE (EUROFUNG)-RELATED"/>
    <property type="match status" value="1"/>
</dbReference>
<sequence>MGPHSASSTPGPAALGRGGTDPTVTDALLILGLIDPANYLGGRQSIDPALARAAVTEKVADTLGWDVTASASGIHDIVVANMANAVRPVSVGPGLDPRSFVFVAYGGTLPLLAGQIADRLDIPEVVIPENSSAFSALGLHGADFLLKSDRTVGWPLADTGRIAEINATVDALAEEARSAIRSEGFADSDIGFRRSADLRFQGQIFELSLPLPDRPLTVEDLPGIAADFHALYEETYGAGTVWRGAGVLMLNVSVTVVGRREHRSPFREQEAEAEPFAPEPVATRTVHLPMTGQQAQVPVYSAADLTPGARAQGPEIVDEGDTTIFTPPGHGLRRDRFFNYVLSREGVTR</sequence>
<organism evidence="3 4">
    <name type="scientific">Pseudonocardia xishanensis</name>
    <dbReference type="NCBI Taxonomy" id="630995"/>
    <lineage>
        <taxon>Bacteria</taxon>
        <taxon>Bacillati</taxon>
        <taxon>Actinomycetota</taxon>
        <taxon>Actinomycetes</taxon>
        <taxon>Pseudonocardiales</taxon>
        <taxon>Pseudonocardiaceae</taxon>
        <taxon>Pseudonocardia</taxon>
    </lineage>
</organism>
<evidence type="ECO:0000259" key="1">
    <source>
        <dbReference type="Pfam" id="PF01968"/>
    </source>
</evidence>
<dbReference type="InterPro" id="IPR045079">
    <property type="entry name" value="Oxoprolinase-like"/>
</dbReference>
<accession>A0ABP8RRV7</accession>
<dbReference type="Proteomes" id="UP001501598">
    <property type="component" value="Unassembled WGS sequence"/>
</dbReference>
<evidence type="ECO:0000259" key="2">
    <source>
        <dbReference type="Pfam" id="PF19278"/>
    </source>
</evidence>